<evidence type="ECO:0000256" key="1">
    <source>
        <dbReference type="SAM" id="Coils"/>
    </source>
</evidence>
<accession>K8Z973</accession>
<proteinExistence type="predicted"/>
<feature type="region of interest" description="Disordered" evidence="2">
    <location>
        <begin position="1258"/>
        <end position="1283"/>
    </location>
</feature>
<feature type="signal peptide" evidence="3">
    <location>
        <begin position="1"/>
        <end position="24"/>
    </location>
</feature>
<feature type="compositionally biased region" description="Basic and acidic residues" evidence="2">
    <location>
        <begin position="371"/>
        <end position="390"/>
    </location>
</feature>
<feature type="coiled-coil region" evidence="1">
    <location>
        <begin position="997"/>
        <end position="1064"/>
    </location>
</feature>
<organism evidence="4 5">
    <name type="scientific">Catellicoccus marimammalium M35/04/3</name>
    <dbReference type="NCBI Taxonomy" id="1234409"/>
    <lineage>
        <taxon>Bacteria</taxon>
        <taxon>Bacillati</taxon>
        <taxon>Bacillota</taxon>
        <taxon>Bacilli</taxon>
        <taxon>Lactobacillales</taxon>
        <taxon>Enterococcaceae</taxon>
        <taxon>Catellicoccus</taxon>
    </lineage>
</organism>
<protein>
    <submittedName>
        <fullName evidence="4">MCP domain-containing signal transducer</fullName>
    </submittedName>
</protein>
<dbReference type="PATRIC" id="fig|1234409.3.peg.495"/>
<evidence type="ECO:0000256" key="3">
    <source>
        <dbReference type="SAM" id="SignalP"/>
    </source>
</evidence>
<dbReference type="eggNOG" id="COG3170">
    <property type="taxonomic scope" value="Bacteria"/>
</dbReference>
<feature type="coiled-coil region" evidence="1">
    <location>
        <begin position="792"/>
        <end position="819"/>
    </location>
</feature>
<sequence>MSKKSILNTLLISSALLGATVADAATSDIKSESKKVTVSTEKAKLYKDSKLKESTTPKNGTVYQVNGYRDINGKHVYRVYQTDKEGKKVYRGYIDRKDTKDFNGQKASGQYVAKKGSSFWSNFYWTEKKASLSEDKVVFAKYEYTLGNGKKYYSMYTKDAAGKDVWQGYTTKSNLSAIKSTVENKYITLNKNTKSFANLYFQQTKGSFDASKGVNFKVTRYYTIGGKKYYSTEQNNGWTGYVDASVVEDLTSKKLTGADANVQVAREWNTYSNHFYTKKDQLKDYKGKTLTAKYIYTYGNGKKYASLYDGDTWLGYANVEALKFVGDNKPSKPDTKPETPKPDQPGQGGSGSGDQKPGDDTSKPGNPDGDGSQKPDGGKPSEPNKPEQPKPDQPGQGGSGSEDQKPGDDTNKPGKPDGDGSQKPGEPSKPEEKPEEKPETPQPGTTLESQIKEVKAEAEKVYLSKDQQAKLDKALEEIGKVTSNDTEKFEKAKAALEQAKKDLATCPTKEEVNKVVEQYNQLKEKCANWKEGQHKDVFSPETEKPFEAALKAIEKVGKANASNGTITKEDLANANKAQEAANNLKFNASLINKKVNDKATALVEAAKKLEDAGYGSNSSDKQTAVNTKVEAAKKELAENNLSAIKNGKWNSDSWNKINTAEKAVVSAGKDLQETVKQPLKDEIKKAEAALKVSVEGSKQQLSEAIKKAEEDLLNNRYDKFIEDKKALEEAIKKAPENGKADVVKLQEMINNVDKIAQLPKDDFIKDDATNTVLANEYATAQKMVENPESCTKQQISEEINKLAEAAKNLKLNVEKLTTAGNEFKNMVGVNGEGGTYYIDKTQTSTMKSSSLATTCEAGMKATTLKDYAAFDKADKDLAKAIKDVQDNCPKMSQVNEAVEYAQQLEKAGFDTKSEYKPLFDKEDCDHIENNLAAAKRVKATKESKGSISKSDITSAVNLKGEILDLRVNVIGLEKINNEAAQYASDAMNRKSAIKEAADALKDAVDKANQVVELESNQKVIIAKGAKDSEYQWNTQGIKNIANAEKEVKTKAEALAKLLKEQQQEEAANKITDDKATLNDPVALCAAIMESDKSDESAKQLAKLLDKVAYPVWSYSTGHKVNQITKKVNGNILVVTQENDPNNQGLVINESWTKFDHSGKGHYYNAIKLLQDYARNTKSVETTTVQDLIKELVNDFQGMRVVTEDLEELVAKATQRDINSNNLVELVEKANEYIANPKLDNWKNIVETTKSLREAIQKAQEEQEKAQEETQKPATEQKGDVITKDQATLKSAPALARTILTSPKANNEAKELAKIVDAAYEVDKNSTGDYTKSISKIDINKSWTEFGGSGHGSYYDALKDLQDYARNTASVKDVELQNDADELVDDMEGLRVLPDYLADAMQQAEKAEKVAKENNVVSSETDQLIQEAKVIVEGKNDARRGLDNWKHINELTAKLKDAAKKLTTFVKK</sequence>
<dbReference type="EMBL" id="AMYT01000012">
    <property type="protein sequence ID" value="EKU27539.1"/>
    <property type="molecule type" value="Genomic_DNA"/>
</dbReference>
<keyword evidence="3" id="KW-0732">Signal</keyword>
<reference evidence="4 5" key="1">
    <citation type="journal article" date="2013" name="Genome Announc.">
        <title>Draft Genome Sequence of Catellicoccus marimammalium, a Novel Species Commonly Found in Gull Feces.</title>
        <authorList>
            <person name="Weigand M.R."/>
            <person name="Ryu H."/>
            <person name="Bozcek L."/>
            <person name="Konstantinidis K.T."/>
            <person name="Santo Domingo J.W."/>
        </authorList>
    </citation>
    <scope>NUCLEOTIDE SEQUENCE [LARGE SCALE GENOMIC DNA]</scope>
    <source>
        <strain evidence="4 5">M35/04/3</strain>
    </source>
</reference>
<evidence type="ECO:0000313" key="4">
    <source>
        <dbReference type="EMBL" id="EKU27539.1"/>
    </source>
</evidence>
<feature type="region of interest" description="Disordered" evidence="2">
    <location>
        <begin position="327"/>
        <end position="450"/>
    </location>
</feature>
<gene>
    <name evidence="4" type="ORF">C683_0533</name>
</gene>
<feature type="compositionally biased region" description="Basic and acidic residues" evidence="2">
    <location>
        <begin position="329"/>
        <end position="341"/>
    </location>
</feature>
<name>K8Z973_9ENTE</name>
<feature type="chain" id="PRO_5003923403" evidence="3">
    <location>
        <begin position="25"/>
        <end position="1467"/>
    </location>
</feature>
<dbReference type="OrthoDB" id="2139777at2"/>
<comment type="caution">
    <text evidence="4">The sequence shown here is derived from an EMBL/GenBank/DDBJ whole genome shotgun (WGS) entry which is preliminary data.</text>
</comment>
<dbReference type="STRING" id="1234409.C683_0533"/>
<keyword evidence="5" id="KW-1185">Reference proteome</keyword>
<feature type="compositionally biased region" description="Basic and acidic residues" evidence="2">
    <location>
        <begin position="402"/>
        <end position="439"/>
    </location>
</feature>
<dbReference type="RefSeq" id="WP_009489480.1">
    <property type="nucleotide sequence ID" value="NZ_AMYT01000012.1"/>
</dbReference>
<evidence type="ECO:0000313" key="5">
    <source>
        <dbReference type="Proteomes" id="UP000016057"/>
    </source>
</evidence>
<feature type="coiled-coil region" evidence="1">
    <location>
        <begin position="691"/>
        <end position="730"/>
    </location>
</feature>
<evidence type="ECO:0000256" key="2">
    <source>
        <dbReference type="SAM" id="MobiDB-lite"/>
    </source>
</evidence>
<feature type="compositionally biased region" description="Basic and acidic residues" evidence="2">
    <location>
        <begin position="1258"/>
        <end position="1282"/>
    </location>
</feature>
<dbReference type="Proteomes" id="UP000016057">
    <property type="component" value="Unassembled WGS sequence"/>
</dbReference>
<keyword evidence="1" id="KW-0175">Coiled coil</keyword>